<dbReference type="Proteomes" id="UP000887013">
    <property type="component" value="Unassembled WGS sequence"/>
</dbReference>
<evidence type="ECO:0000313" key="2">
    <source>
        <dbReference type="Proteomes" id="UP000887013"/>
    </source>
</evidence>
<dbReference type="EMBL" id="BMAW01089069">
    <property type="protein sequence ID" value="GFS37928.1"/>
    <property type="molecule type" value="Genomic_DNA"/>
</dbReference>
<organism evidence="1 2">
    <name type="scientific">Nephila pilipes</name>
    <name type="common">Giant wood spider</name>
    <name type="synonym">Nephila maculata</name>
    <dbReference type="NCBI Taxonomy" id="299642"/>
    <lineage>
        <taxon>Eukaryota</taxon>
        <taxon>Metazoa</taxon>
        <taxon>Ecdysozoa</taxon>
        <taxon>Arthropoda</taxon>
        <taxon>Chelicerata</taxon>
        <taxon>Arachnida</taxon>
        <taxon>Araneae</taxon>
        <taxon>Araneomorphae</taxon>
        <taxon>Entelegynae</taxon>
        <taxon>Araneoidea</taxon>
        <taxon>Nephilidae</taxon>
        <taxon>Nephila</taxon>
    </lineage>
</organism>
<proteinExistence type="predicted"/>
<dbReference type="AlphaFoldDB" id="A0A8X6MB74"/>
<gene>
    <name evidence="1" type="ORF">NPIL_500841</name>
</gene>
<comment type="caution">
    <text evidence="1">The sequence shown here is derived from an EMBL/GenBank/DDBJ whole genome shotgun (WGS) entry which is preliminary data.</text>
</comment>
<keyword evidence="2" id="KW-1185">Reference proteome</keyword>
<name>A0A8X6MB74_NEPPI</name>
<reference evidence="1" key="1">
    <citation type="submission" date="2020-08" db="EMBL/GenBank/DDBJ databases">
        <title>Multicomponent nature underlies the extraordinary mechanical properties of spider dragline silk.</title>
        <authorList>
            <person name="Kono N."/>
            <person name="Nakamura H."/>
            <person name="Mori M."/>
            <person name="Yoshida Y."/>
            <person name="Ohtoshi R."/>
            <person name="Malay A.D."/>
            <person name="Moran D.A.P."/>
            <person name="Tomita M."/>
            <person name="Numata K."/>
            <person name="Arakawa K."/>
        </authorList>
    </citation>
    <scope>NUCLEOTIDE SEQUENCE</scope>
</reference>
<accession>A0A8X6MB74</accession>
<evidence type="ECO:0000313" key="1">
    <source>
        <dbReference type="EMBL" id="GFS37928.1"/>
    </source>
</evidence>
<protein>
    <submittedName>
        <fullName evidence="1">Uncharacterized protein</fullName>
    </submittedName>
</protein>
<sequence>MNRLEIKKKKAKKENIRKNKDTIFKFVKDYSETPKSTAGPSSVNSLYASATQNQGKDEVQIPDTVEFLGRVTLNLSASRISDVIAEIVTPVQISANQQDQTFLKTIYENDFNMQLLLIPKSFITLIQISPKSQQYHKQFNQRQTQTSIHRKYYQGNG</sequence>